<comment type="caution">
    <text evidence="1">The sequence shown here is derived from an EMBL/GenBank/DDBJ whole genome shotgun (WGS) entry which is preliminary data.</text>
</comment>
<accession>A0A9N7YWL3</accession>
<name>A0A9N7YWL3_PLEPL</name>
<feature type="non-terminal residue" evidence="1">
    <location>
        <position position="145"/>
    </location>
</feature>
<sequence>QTTETDRCIRLSPTWNALSVPLPQPPDSPCDCCALRHISLRTRAPSTYPRSVTHRAHSETRTRLRLVSTLAHSADWLFMHVGLTPHRPDSPLLGFRRPMEHTPFSDLSSGQVQPIAAQGGSAHARAAPVRGPLVNIDHTPRLNEQ</sequence>
<dbReference type="AlphaFoldDB" id="A0A9N7YWL3"/>
<evidence type="ECO:0000313" key="2">
    <source>
        <dbReference type="Proteomes" id="UP001153269"/>
    </source>
</evidence>
<evidence type="ECO:0000313" key="1">
    <source>
        <dbReference type="EMBL" id="CAB1441096.1"/>
    </source>
</evidence>
<proteinExistence type="predicted"/>
<reference evidence="1" key="1">
    <citation type="submission" date="2020-03" db="EMBL/GenBank/DDBJ databases">
        <authorList>
            <person name="Weist P."/>
        </authorList>
    </citation>
    <scope>NUCLEOTIDE SEQUENCE</scope>
</reference>
<organism evidence="1 2">
    <name type="scientific">Pleuronectes platessa</name>
    <name type="common">European plaice</name>
    <dbReference type="NCBI Taxonomy" id="8262"/>
    <lineage>
        <taxon>Eukaryota</taxon>
        <taxon>Metazoa</taxon>
        <taxon>Chordata</taxon>
        <taxon>Craniata</taxon>
        <taxon>Vertebrata</taxon>
        <taxon>Euteleostomi</taxon>
        <taxon>Actinopterygii</taxon>
        <taxon>Neopterygii</taxon>
        <taxon>Teleostei</taxon>
        <taxon>Neoteleostei</taxon>
        <taxon>Acanthomorphata</taxon>
        <taxon>Carangaria</taxon>
        <taxon>Pleuronectiformes</taxon>
        <taxon>Pleuronectoidei</taxon>
        <taxon>Pleuronectidae</taxon>
        <taxon>Pleuronectes</taxon>
    </lineage>
</organism>
<dbReference type="EMBL" id="CADEAL010002558">
    <property type="protein sequence ID" value="CAB1441096.1"/>
    <property type="molecule type" value="Genomic_DNA"/>
</dbReference>
<protein>
    <submittedName>
        <fullName evidence="1">Uncharacterized protein</fullName>
    </submittedName>
</protein>
<keyword evidence="2" id="KW-1185">Reference proteome</keyword>
<gene>
    <name evidence="1" type="ORF">PLEPLA_LOCUS28882</name>
</gene>
<dbReference type="Proteomes" id="UP001153269">
    <property type="component" value="Unassembled WGS sequence"/>
</dbReference>